<dbReference type="AlphaFoldDB" id="A0AAV6QN20"/>
<evidence type="ECO:0000313" key="2">
    <source>
        <dbReference type="EMBL" id="KAG7493573.1"/>
    </source>
</evidence>
<keyword evidence="3" id="KW-1185">Reference proteome</keyword>
<name>A0AAV6QN20_SOLSE</name>
<feature type="region of interest" description="Disordered" evidence="1">
    <location>
        <begin position="77"/>
        <end position="96"/>
    </location>
</feature>
<evidence type="ECO:0000313" key="3">
    <source>
        <dbReference type="Proteomes" id="UP000693946"/>
    </source>
</evidence>
<organism evidence="2 3">
    <name type="scientific">Solea senegalensis</name>
    <name type="common">Senegalese sole</name>
    <dbReference type="NCBI Taxonomy" id="28829"/>
    <lineage>
        <taxon>Eukaryota</taxon>
        <taxon>Metazoa</taxon>
        <taxon>Chordata</taxon>
        <taxon>Craniata</taxon>
        <taxon>Vertebrata</taxon>
        <taxon>Euteleostomi</taxon>
        <taxon>Actinopterygii</taxon>
        <taxon>Neopterygii</taxon>
        <taxon>Teleostei</taxon>
        <taxon>Neoteleostei</taxon>
        <taxon>Acanthomorphata</taxon>
        <taxon>Carangaria</taxon>
        <taxon>Pleuronectiformes</taxon>
        <taxon>Pleuronectoidei</taxon>
        <taxon>Soleidae</taxon>
        <taxon>Solea</taxon>
    </lineage>
</organism>
<feature type="compositionally biased region" description="Low complexity" evidence="1">
    <location>
        <begin position="79"/>
        <end position="96"/>
    </location>
</feature>
<gene>
    <name evidence="2" type="ORF">JOB18_012143</name>
</gene>
<reference evidence="2 3" key="1">
    <citation type="journal article" date="2021" name="Sci. Rep.">
        <title>Chromosome anchoring in Senegalese sole (Solea senegalensis) reveals sex-associated markers and genome rearrangements in flatfish.</title>
        <authorList>
            <person name="Guerrero-Cozar I."/>
            <person name="Gomez-Garrido J."/>
            <person name="Berbel C."/>
            <person name="Martinez-Blanch J.F."/>
            <person name="Alioto T."/>
            <person name="Claros M.G."/>
            <person name="Gagnaire P.A."/>
            <person name="Manchado M."/>
        </authorList>
    </citation>
    <scope>NUCLEOTIDE SEQUENCE [LARGE SCALE GENOMIC DNA]</scope>
    <source>
        <strain evidence="2">Sse05_10M</strain>
    </source>
</reference>
<evidence type="ECO:0000256" key="1">
    <source>
        <dbReference type="SAM" id="MobiDB-lite"/>
    </source>
</evidence>
<protein>
    <submittedName>
        <fullName evidence="2">Uncharacterized protein</fullName>
    </submittedName>
</protein>
<accession>A0AAV6QN20</accession>
<comment type="caution">
    <text evidence="2">The sequence shown here is derived from an EMBL/GenBank/DDBJ whole genome shotgun (WGS) entry which is preliminary data.</text>
</comment>
<dbReference type="EMBL" id="JAGKHQ010000016">
    <property type="protein sequence ID" value="KAG7493573.1"/>
    <property type="molecule type" value="Genomic_DNA"/>
</dbReference>
<sequence length="130" mass="13963">MNRSPEQDVLKPAILTRGSFKAPSGSFGININHTRLSGSSDVVYLEVPGANASEVFGPACLMLMLLLGTVRCQIVSTESSRWPSGSPAASSSSTSPARRRRCIFSLSGTAHLFACAKHTLSYWLTHKLSH</sequence>
<proteinExistence type="predicted"/>
<dbReference type="Proteomes" id="UP000693946">
    <property type="component" value="Linkage Group LG4"/>
</dbReference>